<dbReference type="Pfam" id="PF00394">
    <property type="entry name" value="Cu-oxidase"/>
    <property type="match status" value="1"/>
</dbReference>
<evidence type="ECO:0000256" key="12">
    <source>
        <dbReference type="ARBA" id="ARBA00023185"/>
    </source>
</evidence>
<comment type="function">
    <text evidence="2 13">Lignin degradation and detoxification of lignin-derived products.</text>
</comment>
<evidence type="ECO:0000256" key="2">
    <source>
        <dbReference type="ARBA" id="ARBA00002075"/>
    </source>
</evidence>
<feature type="domain" description="Plastocyanin-like" evidence="15">
    <location>
        <begin position="86"/>
        <end position="236"/>
    </location>
</feature>
<feature type="domain" description="Plastocyanin-like" evidence="16">
    <location>
        <begin position="344"/>
        <end position="477"/>
    </location>
</feature>
<dbReference type="InterPro" id="IPR008972">
    <property type="entry name" value="Cupredoxin"/>
</dbReference>
<dbReference type="InterPro" id="IPR045087">
    <property type="entry name" value="Cu-oxidase_fam"/>
</dbReference>
<dbReference type="FunFam" id="2.60.40.420:FF:000049">
    <property type="entry name" value="Laccase"/>
    <property type="match status" value="1"/>
</dbReference>
<dbReference type="CDD" id="cd13897">
    <property type="entry name" value="CuRO_3_LCC_plant"/>
    <property type="match status" value="1"/>
</dbReference>
<comment type="catalytic activity">
    <reaction evidence="1 13">
        <text>4 hydroquinone + O2 = 4 benzosemiquinone + 2 H2O</text>
        <dbReference type="Rhea" id="RHEA:11276"/>
        <dbReference type="ChEBI" id="CHEBI:15377"/>
        <dbReference type="ChEBI" id="CHEBI:15379"/>
        <dbReference type="ChEBI" id="CHEBI:17594"/>
        <dbReference type="ChEBI" id="CHEBI:17977"/>
        <dbReference type="EC" id="1.10.3.2"/>
    </reaction>
</comment>
<dbReference type="InterPro" id="IPR037219">
    <property type="entry name" value="Peptidase_M41-like"/>
</dbReference>
<dbReference type="AlphaFoldDB" id="W1NFT0"/>
<keyword evidence="14" id="KW-0472">Membrane</keyword>
<dbReference type="SUPFAM" id="SSF140990">
    <property type="entry name" value="FtsH protease domain-like"/>
    <property type="match status" value="1"/>
</dbReference>
<evidence type="ECO:0000313" key="19">
    <source>
        <dbReference type="Proteomes" id="UP000017836"/>
    </source>
</evidence>
<dbReference type="InterPro" id="IPR011706">
    <property type="entry name" value="Cu-oxidase_C"/>
</dbReference>
<dbReference type="EMBL" id="KI397513">
    <property type="protein sequence ID" value="ERM94336.1"/>
    <property type="molecule type" value="Genomic_DNA"/>
</dbReference>
<dbReference type="NCBIfam" id="TIGR03389">
    <property type="entry name" value="laccase"/>
    <property type="match status" value="1"/>
</dbReference>
<evidence type="ECO:0000256" key="14">
    <source>
        <dbReference type="SAM" id="Phobius"/>
    </source>
</evidence>
<proteinExistence type="inferred from homology"/>
<dbReference type="InterPro" id="IPR017761">
    <property type="entry name" value="Laccase"/>
</dbReference>
<feature type="transmembrane region" description="Helical" evidence="14">
    <location>
        <begin position="610"/>
        <end position="641"/>
    </location>
</feature>
<dbReference type="GO" id="GO:0048046">
    <property type="term" value="C:apoplast"/>
    <property type="evidence" value="ECO:0007669"/>
    <property type="project" value="UniProtKB-SubCell"/>
</dbReference>
<keyword evidence="10 13" id="KW-0560">Oxidoreductase</keyword>
<dbReference type="InterPro" id="IPR002355">
    <property type="entry name" value="Cu_oxidase_Cu_BS"/>
</dbReference>
<dbReference type="InterPro" id="IPR034285">
    <property type="entry name" value="CuRO_2_LCC"/>
</dbReference>
<dbReference type="eggNOG" id="KOG1263">
    <property type="taxonomic scope" value="Eukaryota"/>
</dbReference>
<dbReference type="PANTHER" id="PTHR11709:SF262">
    <property type="entry name" value="LACCASE-14"/>
    <property type="match status" value="1"/>
</dbReference>
<dbReference type="GO" id="GO:0005524">
    <property type="term" value="F:ATP binding"/>
    <property type="evidence" value="ECO:0007669"/>
    <property type="project" value="InterPro"/>
</dbReference>
<dbReference type="GO" id="GO:0004176">
    <property type="term" value="F:ATP-dependent peptidase activity"/>
    <property type="evidence" value="ECO:0007669"/>
    <property type="project" value="InterPro"/>
</dbReference>
<reference evidence="19" key="1">
    <citation type="journal article" date="2013" name="Science">
        <title>The Amborella genome and the evolution of flowering plants.</title>
        <authorList>
            <consortium name="Amborella Genome Project"/>
        </authorList>
    </citation>
    <scope>NUCLEOTIDE SEQUENCE [LARGE SCALE GENOMIC DNA]</scope>
</reference>
<sequence>MMIVGFWWCRHGLKQPRNPWSDGPEYVTQCPIRPGQNFSYRLIFSDEEGTIWWHAHSDWSRGTVHGPIFVYPKNGTGYPFPKPAGEIPIILGEWWKNDVMEVMETMLESGDEPEISNAYTINGQPGDLYNCSQPGTFRTTVEQGKTYLVRLINSAMNTELFYAVANHTLTVVGMDGSYLKPFNTTYVMITPGQTMDILLKADQPKNFYYMAARAYASGVGVSFGNTTTSGILQYKGYENPKNSSSMPVIPFFPFFNDTKSAMSFSKKPRSLASKEHPVSVPQTVNDDMLITVSVNIAPCANSSCSGPNGNRLSASLNNISFENPSIDVLQAYYARINGIYGIDFPSKPSPVFNFTGNVSDVGNAPFNATKVRFLEWNSNVQIVFQGTSLVAAENHPMHLHGYSFYVVGQGLGNYNNETDPKTFNLKDPPHLNTVGLPLNGWVAIRFKADNPGVWFMHCHLERHSSWGMSTVFITKNGKNVGCRALFPSPSWLSHGKPWKLAVRAAAAAEGTKLSTLQVAIEAKDSDAVKETLDQLSQVGWAKKWSSQTYVSRRTTSLRELTTLGIKNAENLAIPSVRNDVAFLFTVVGTTGFLGVIAGQLPGDWGFFVPYLLGSISLIVLAVGSISPGLLQAAIGGFSAFFPDYQERIVRHEAAHFLVSYLLGLPILGYSLDIGKEHVNLIDERLQKVIYSGQLDEKELDRLAVITMAGLAAEGLKYDKVVGQSADLFTLQRFINRSKPKLSKDQQLNLTRWAVLFAGSLLKNNKDAHEALMSAMSKNASVVECIEAIEKSA</sequence>
<keyword evidence="14" id="KW-1133">Transmembrane helix</keyword>
<accession>W1NFT0</accession>
<dbReference type="Gene3D" id="2.60.40.420">
    <property type="entry name" value="Cupredoxins - blue copper proteins"/>
    <property type="match status" value="3"/>
</dbReference>
<comment type="cofactor">
    <cofactor evidence="13">
        <name>Cu cation</name>
        <dbReference type="ChEBI" id="CHEBI:23378"/>
    </cofactor>
    <text evidence="13">Binds 4 Cu cations per monomer.</text>
</comment>
<dbReference type="Gramene" id="ERM94336">
    <property type="protein sequence ID" value="ERM94336"/>
    <property type="gene ID" value="AMTR_s00010p00242000"/>
</dbReference>
<dbReference type="GO" id="GO:0006508">
    <property type="term" value="P:proteolysis"/>
    <property type="evidence" value="ECO:0007669"/>
    <property type="project" value="InterPro"/>
</dbReference>
<feature type="domain" description="Plastocyanin-like" evidence="17">
    <location>
        <begin position="11"/>
        <end position="74"/>
    </location>
</feature>
<dbReference type="FunFam" id="1.20.58.760:FF:000016">
    <property type="entry name" value="Transmembrane protein"/>
    <property type="match status" value="1"/>
</dbReference>
<keyword evidence="6 13" id="KW-0052">Apoplast</keyword>
<dbReference type="InterPro" id="IPR011707">
    <property type="entry name" value="Cu-oxidase-like_N"/>
</dbReference>
<comment type="subcellular location">
    <subcellularLocation>
        <location evidence="3 13">Secreted</location>
        <location evidence="3 13">Extracellular space</location>
        <location evidence="3 13">Apoplast</location>
    </subcellularLocation>
</comment>
<dbReference type="PROSITE" id="PS00080">
    <property type="entry name" value="MULTICOPPER_OXIDASE2"/>
    <property type="match status" value="1"/>
</dbReference>
<dbReference type="Proteomes" id="UP000017836">
    <property type="component" value="Unassembled WGS sequence"/>
</dbReference>
<dbReference type="CDD" id="cd13875">
    <property type="entry name" value="CuRO_2_LCC_plant"/>
    <property type="match status" value="1"/>
</dbReference>
<evidence type="ECO:0000256" key="6">
    <source>
        <dbReference type="ARBA" id="ARBA00022523"/>
    </source>
</evidence>
<name>W1NFT0_AMBTC</name>
<keyword evidence="9 13" id="KW-0677">Repeat</keyword>
<dbReference type="GO" id="GO:0046274">
    <property type="term" value="P:lignin catabolic process"/>
    <property type="evidence" value="ECO:0007669"/>
    <property type="project" value="UniProtKB-KW"/>
</dbReference>
<dbReference type="Pfam" id="PF07731">
    <property type="entry name" value="Cu-oxidase_2"/>
    <property type="match status" value="1"/>
</dbReference>
<dbReference type="GO" id="GO:0016491">
    <property type="term" value="F:oxidoreductase activity"/>
    <property type="evidence" value="ECO:0000318"/>
    <property type="project" value="GO_Central"/>
</dbReference>
<evidence type="ECO:0000256" key="11">
    <source>
        <dbReference type="ARBA" id="ARBA00023008"/>
    </source>
</evidence>
<evidence type="ECO:0000256" key="5">
    <source>
        <dbReference type="ARBA" id="ARBA00012297"/>
    </source>
</evidence>
<evidence type="ECO:0000256" key="9">
    <source>
        <dbReference type="ARBA" id="ARBA00022737"/>
    </source>
</evidence>
<evidence type="ECO:0000259" key="15">
    <source>
        <dbReference type="Pfam" id="PF00394"/>
    </source>
</evidence>
<dbReference type="GO" id="GO:0052716">
    <property type="term" value="F:hydroquinone:oxygen oxidoreductase activity"/>
    <property type="evidence" value="ECO:0007669"/>
    <property type="project" value="UniProtKB-EC"/>
</dbReference>
<evidence type="ECO:0000313" key="18">
    <source>
        <dbReference type="EMBL" id="ERM94336.1"/>
    </source>
</evidence>
<dbReference type="HOGENOM" id="CLU_354654_0_0_1"/>
<keyword evidence="14" id="KW-0812">Transmembrane</keyword>
<evidence type="ECO:0000256" key="10">
    <source>
        <dbReference type="ARBA" id="ARBA00023002"/>
    </source>
</evidence>
<dbReference type="PANTHER" id="PTHR11709">
    <property type="entry name" value="MULTI-COPPER OXIDASE"/>
    <property type="match status" value="1"/>
</dbReference>
<dbReference type="Pfam" id="PF07732">
    <property type="entry name" value="Cu-oxidase_3"/>
    <property type="match status" value="1"/>
</dbReference>
<evidence type="ECO:0000256" key="1">
    <source>
        <dbReference type="ARBA" id="ARBA00000349"/>
    </source>
</evidence>
<evidence type="ECO:0000256" key="4">
    <source>
        <dbReference type="ARBA" id="ARBA00010609"/>
    </source>
</evidence>
<dbReference type="SUPFAM" id="SSF49503">
    <property type="entry name" value="Cupredoxins"/>
    <property type="match status" value="3"/>
</dbReference>
<evidence type="ECO:0000256" key="8">
    <source>
        <dbReference type="ARBA" id="ARBA00022723"/>
    </source>
</evidence>
<feature type="transmembrane region" description="Helical" evidence="14">
    <location>
        <begin position="580"/>
        <end position="598"/>
    </location>
</feature>
<evidence type="ECO:0000256" key="13">
    <source>
        <dbReference type="RuleBase" id="RU361119"/>
    </source>
</evidence>
<gene>
    <name evidence="18" type="ORF">AMTR_s00010p00242000</name>
</gene>
<evidence type="ECO:0000256" key="7">
    <source>
        <dbReference type="ARBA" id="ARBA00022525"/>
    </source>
</evidence>
<keyword evidence="7 13" id="KW-0964">Secreted</keyword>
<evidence type="ECO:0000259" key="17">
    <source>
        <dbReference type="Pfam" id="PF07732"/>
    </source>
</evidence>
<comment type="similarity">
    <text evidence="4 13">Belongs to the multicopper oxidase family.</text>
</comment>
<dbReference type="InterPro" id="IPR001117">
    <property type="entry name" value="Cu-oxidase_2nd"/>
</dbReference>
<organism evidence="18 19">
    <name type="scientific">Amborella trichopoda</name>
    <dbReference type="NCBI Taxonomy" id="13333"/>
    <lineage>
        <taxon>Eukaryota</taxon>
        <taxon>Viridiplantae</taxon>
        <taxon>Streptophyta</taxon>
        <taxon>Embryophyta</taxon>
        <taxon>Tracheophyta</taxon>
        <taxon>Spermatophyta</taxon>
        <taxon>Magnoliopsida</taxon>
        <taxon>Amborellales</taxon>
        <taxon>Amborellaceae</taxon>
        <taxon>Amborella</taxon>
    </lineage>
</organism>
<evidence type="ECO:0000256" key="3">
    <source>
        <dbReference type="ARBA" id="ARBA00004271"/>
    </source>
</evidence>
<keyword evidence="8 13" id="KW-0479">Metal-binding</keyword>
<evidence type="ECO:0000259" key="16">
    <source>
        <dbReference type="Pfam" id="PF07731"/>
    </source>
</evidence>
<keyword evidence="11 13" id="KW-0186">Copper</keyword>
<dbReference type="GO" id="GO:0004222">
    <property type="term" value="F:metalloendopeptidase activity"/>
    <property type="evidence" value="ECO:0007669"/>
    <property type="project" value="InterPro"/>
</dbReference>
<keyword evidence="12 13" id="KW-0439">Lignin degradation</keyword>
<dbReference type="InterPro" id="IPR034289">
    <property type="entry name" value="CuRO_3_LCC"/>
</dbReference>
<dbReference type="GO" id="GO:0005507">
    <property type="term" value="F:copper ion binding"/>
    <property type="evidence" value="ECO:0007669"/>
    <property type="project" value="InterPro"/>
</dbReference>
<protein>
    <recommendedName>
        <fullName evidence="5 13">Laccase</fullName>
        <ecNumber evidence="5 13">1.10.3.2</ecNumber>
    </recommendedName>
    <alternativeName>
        <fullName evidence="13">Benzenediol:oxygen oxidoreductase</fullName>
    </alternativeName>
    <alternativeName>
        <fullName evidence="13">Diphenol oxidase</fullName>
    </alternativeName>
    <alternativeName>
        <fullName evidence="13">Urishiol oxidase</fullName>
    </alternativeName>
</protein>
<dbReference type="EC" id="1.10.3.2" evidence="5 13"/>
<keyword evidence="19" id="KW-1185">Reference proteome</keyword>